<evidence type="ECO:0000256" key="1">
    <source>
        <dbReference type="SAM" id="MobiDB-lite"/>
    </source>
</evidence>
<feature type="compositionally biased region" description="Low complexity" evidence="1">
    <location>
        <begin position="11"/>
        <end position="25"/>
    </location>
</feature>
<feature type="region of interest" description="Disordered" evidence="1">
    <location>
        <begin position="1"/>
        <end position="54"/>
    </location>
</feature>
<dbReference type="HOGENOM" id="CLU_2742510_0_0_1"/>
<gene>
    <name evidence="2" type="ORF">CGI_10012449</name>
</gene>
<dbReference type="EMBL" id="JH817498">
    <property type="protein sequence ID" value="EKC24355.1"/>
    <property type="molecule type" value="Genomic_DNA"/>
</dbReference>
<dbReference type="InParanoid" id="K1Q612"/>
<organism evidence="2">
    <name type="scientific">Magallana gigas</name>
    <name type="common">Pacific oyster</name>
    <name type="synonym">Crassostrea gigas</name>
    <dbReference type="NCBI Taxonomy" id="29159"/>
    <lineage>
        <taxon>Eukaryota</taxon>
        <taxon>Metazoa</taxon>
        <taxon>Spiralia</taxon>
        <taxon>Lophotrochozoa</taxon>
        <taxon>Mollusca</taxon>
        <taxon>Bivalvia</taxon>
        <taxon>Autobranchia</taxon>
        <taxon>Pteriomorphia</taxon>
        <taxon>Ostreida</taxon>
        <taxon>Ostreoidea</taxon>
        <taxon>Ostreidae</taxon>
        <taxon>Magallana</taxon>
    </lineage>
</organism>
<feature type="compositionally biased region" description="Basic and acidic residues" evidence="1">
    <location>
        <begin position="37"/>
        <end position="52"/>
    </location>
</feature>
<accession>K1Q612</accession>
<name>K1Q612_MAGGI</name>
<evidence type="ECO:0000313" key="2">
    <source>
        <dbReference type="EMBL" id="EKC24355.1"/>
    </source>
</evidence>
<sequence>MGLGLSKDADNPNPSDSDSCTGSDTGELDLNDAGNRSTEERSALTDESRARSPTDLQIEVVLSLTANAGNR</sequence>
<reference evidence="2" key="1">
    <citation type="journal article" date="2012" name="Nature">
        <title>The oyster genome reveals stress adaptation and complexity of shell formation.</title>
        <authorList>
            <person name="Zhang G."/>
            <person name="Fang X."/>
            <person name="Guo X."/>
            <person name="Li L."/>
            <person name="Luo R."/>
            <person name="Xu F."/>
            <person name="Yang P."/>
            <person name="Zhang L."/>
            <person name="Wang X."/>
            <person name="Qi H."/>
            <person name="Xiong Z."/>
            <person name="Que H."/>
            <person name="Xie Y."/>
            <person name="Holland P.W."/>
            <person name="Paps J."/>
            <person name="Zhu Y."/>
            <person name="Wu F."/>
            <person name="Chen Y."/>
            <person name="Wang J."/>
            <person name="Peng C."/>
            <person name="Meng J."/>
            <person name="Yang L."/>
            <person name="Liu J."/>
            <person name="Wen B."/>
            <person name="Zhang N."/>
            <person name="Huang Z."/>
            <person name="Zhu Q."/>
            <person name="Feng Y."/>
            <person name="Mount A."/>
            <person name="Hedgecock D."/>
            <person name="Xu Z."/>
            <person name="Liu Y."/>
            <person name="Domazet-Loso T."/>
            <person name="Du Y."/>
            <person name="Sun X."/>
            <person name="Zhang S."/>
            <person name="Liu B."/>
            <person name="Cheng P."/>
            <person name="Jiang X."/>
            <person name="Li J."/>
            <person name="Fan D."/>
            <person name="Wang W."/>
            <person name="Fu W."/>
            <person name="Wang T."/>
            <person name="Wang B."/>
            <person name="Zhang J."/>
            <person name="Peng Z."/>
            <person name="Li Y."/>
            <person name="Li N."/>
            <person name="Wang J."/>
            <person name="Chen M."/>
            <person name="He Y."/>
            <person name="Tan F."/>
            <person name="Song X."/>
            <person name="Zheng Q."/>
            <person name="Huang R."/>
            <person name="Yang H."/>
            <person name="Du X."/>
            <person name="Chen L."/>
            <person name="Yang M."/>
            <person name="Gaffney P.M."/>
            <person name="Wang S."/>
            <person name="Luo L."/>
            <person name="She Z."/>
            <person name="Ming Y."/>
            <person name="Huang W."/>
            <person name="Zhang S."/>
            <person name="Huang B."/>
            <person name="Zhang Y."/>
            <person name="Qu T."/>
            <person name="Ni P."/>
            <person name="Miao G."/>
            <person name="Wang J."/>
            <person name="Wang Q."/>
            <person name="Steinberg C.E."/>
            <person name="Wang H."/>
            <person name="Li N."/>
            <person name="Qian L."/>
            <person name="Zhang G."/>
            <person name="Li Y."/>
            <person name="Yang H."/>
            <person name="Liu X."/>
            <person name="Wang J."/>
            <person name="Yin Y."/>
            <person name="Wang J."/>
        </authorList>
    </citation>
    <scope>NUCLEOTIDE SEQUENCE [LARGE SCALE GENOMIC DNA]</scope>
    <source>
        <strain evidence="2">05x7-T-G4-1.051#20</strain>
    </source>
</reference>
<dbReference type="AlphaFoldDB" id="K1Q612"/>
<proteinExistence type="predicted"/>
<protein>
    <submittedName>
        <fullName evidence="2">Uncharacterized protein</fullName>
    </submittedName>
</protein>